<dbReference type="InterPro" id="IPR029787">
    <property type="entry name" value="Nucleotide_cyclase"/>
</dbReference>
<feature type="compositionally biased region" description="Low complexity" evidence="8">
    <location>
        <begin position="2859"/>
        <end position="2868"/>
    </location>
</feature>
<feature type="transmembrane region" description="Helical" evidence="9">
    <location>
        <begin position="88"/>
        <end position="106"/>
    </location>
</feature>
<feature type="compositionally biased region" description="Pro residues" evidence="8">
    <location>
        <begin position="1272"/>
        <end position="1284"/>
    </location>
</feature>
<feature type="region of interest" description="Disordered" evidence="8">
    <location>
        <begin position="1617"/>
        <end position="1690"/>
    </location>
</feature>
<dbReference type="GO" id="GO:0035556">
    <property type="term" value="P:intracellular signal transduction"/>
    <property type="evidence" value="ECO:0007669"/>
    <property type="project" value="InterPro"/>
</dbReference>
<feature type="compositionally biased region" description="Low complexity" evidence="8">
    <location>
        <begin position="2169"/>
        <end position="2192"/>
    </location>
</feature>
<feature type="region of interest" description="Disordered" evidence="8">
    <location>
        <begin position="2494"/>
        <end position="2515"/>
    </location>
</feature>
<comment type="subcellular location">
    <subcellularLocation>
        <location evidence="1">Membrane</location>
        <topology evidence="1">Multi-pass membrane protein</topology>
    </subcellularLocation>
</comment>
<keyword evidence="7" id="KW-0456">Lyase</keyword>
<dbReference type="GO" id="GO:0005886">
    <property type="term" value="C:plasma membrane"/>
    <property type="evidence" value="ECO:0007669"/>
    <property type="project" value="TreeGrafter"/>
</dbReference>
<feature type="region of interest" description="Disordered" evidence="8">
    <location>
        <begin position="1859"/>
        <end position="1912"/>
    </location>
</feature>
<organism evidence="11 12">
    <name type="scientific">Volvox africanus</name>
    <dbReference type="NCBI Taxonomy" id="51714"/>
    <lineage>
        <taxon>Eukaryota</taxon>
        <taxon>Viridiplantae</taxon>
        <taxon>Chlorophyta</taxon>
        <taxon>core chlorophytes</taxon>
        <taxon>Chlorophyceae</taxon>
        <taxon>CS clade</taxon>
        <taxon>Chlamydomonadales</taxon>
        <taxon>Volvocaceae</taxon>
        <taxon>Volvox</taxon>
    </lineage>
</organism>
<evidence type="ECO:0000256" key="1">
    <source>
        <dbReference type="ARBA" id="ARBA00004141"/>
    </source>
</evidence>
<feature type="compositionally biased region" description="Polar residues" evidence="8">
    <location>
        <begin position="2154"/>
        <end position="2164"/>
    </location>
</feature>
<feature type="region of interest" description="Disordered" evidence="8">
    <location>
        <begin position="2325"/>
        <end position="2352"/>
    </location>
</feature>
<keyword evidence="5 9" id="KW-0472">Membrane</keyword>
<dbReference type="SUPFAM" id="SSF55073">
    <property type="entry name" value="Nucleotide cyclase"/>
    <property type="match status" value="1"/>
</dbReference>
<feature type="region of interest" description="Disordered" evidence="8">
    <location>
        <begin position="3011"/>
        <end position="3060"/>
    </location>
</feature>
<keyword evidence="12" id="KW-1185">Reference proteome</keyword>
<proteinExistence type="predicted"/>
<evidence type="ECO:0000256" key="8">
    <source>
        <dbReference type="SAM" id="MobiDB-lite"/>
    </source>
</evidence>
<feature type="region of interest" description="Disordered" evidence="8">
    <location>
        <begin position="1935"/>
        <end position="1954"/>
    </location>
</feature>
<dbReference type="PROSITE" id="PS50125">
    <property type="entry name" value="GUANYLATE_CYCLASE_2"/>
    <property type="match status" value="1"/>
</dbReference>
<feature type="compositionally biased region" description="Low complexity" evidence="8">
    <location>
        <begin position="1859"/>
        <end position="1889"/>
    </location>
</feature>
<evidence type="ECO:0000313" key="12">
    <source>
        <dbReference type="Proteomes" id="UP000747399"/>
    </source>
</evidence>
<dbReference type="GO" id="GO:0004016">
    <property type="term" value="F:adenylate cyclase activity"/>
    <property type="evidence" value="ECO:0007669"/>
    <property type="project" value="TreeGrafter"/>
</dbReference>
<gene>
    <name evidence="11" type="ORF">Vafri_17794</name>
</gene>
<keyword evidence="6" id="KW-0675">Receptor</keyword>
<dbReference type="PANTHER" id="PTHR11920:SF335">
    <property type="entry name" value="GUANYLATE CYCLASE"/>
    <property type="match status" value="1"/>
</dbReference>
<dbReference type="SMART" id="SM00065">
    <property type="entry name" value="GAF"/>
    <property type="match status" value="1"/>
</dbReference>
<keyword evidence="2 9" id="KW-0812">Transmembrane</keyword>
<feature type="compositionally biased region" description="Polar residues" evidence="8">
    <location>
        <begin position="3020"/>
        <end position="3043"/>
    </location>
</feature>
<evidence type="ECO:0000256" key="7">
    <source>
        <dbReference type="ARBA" id="ARBA00023239"/>
    </source>
</evidence>
<feature type="compositionally biased region" description="Gly residues" evidence="8">
    <location>
        <begin position="1944"/>
        <end position="1954"/>
    </location>
</feature>
<dbReference type="Gene3D" id="3.30.450.40">
    <property type="match status" value="1"/>
</dbReference>
<dbReference type="GO" id="GO:0004383">
    <property type="term" value="F:guanylate cyclase activity"/>
    <property type="evidence" value="ECO:0007669"/>
    <property type="project" value="TreeGrafter"/>
</dbReference>
<feature type="transmembrane region" description="Helical" evidence="9">
    <location>
        <begin position="113"/>
        <end position="132"/>
    </location>
</feature>
<dbReference type="InterPro" id="IPR001054">
    <property type="entry name" value="A/G_cyclase"/>
</dbReference>
<feature type="compositionally biased region" description="Low complexity" evidence="8">
    <location>
        <begin position="2501"/>
        <end position="2515"/>
    </location>
</feature>
<accession>A0A8J4BRC7</accession>
<dbReference type="InterPro" id="IPR003018">
    <property type="entry name" value="GAF"/>
</dbReference>
<dbReference type="InterPro" id="IPR027359">
    <property type="entry name" value="Volt_channel_dom_sf"/>
</dbReference>
<keyword evidence="3" id="KW-0547">Nucleotide-binding</keyword>
<feature type="transmembrane region" description="Helical" evidence="9">
    <location>
        <begin position="368"/>
        <end position="389"/>
    </location>
</feature>
<name>A0A8J4BRC7_9CHLO</name>
<dbReference type="GO" id="GO:0000166">
    <property type="term" value="F:nucleotide binding"/>
    <property type="evidence" value="ECO:0007669"/>
    <property type="project" value="UniProtKB-KW"/>
</dbReference>
<dbReference type="CDD" id="cd07302">
    <property type="entry name" value="CHD"/>
    <property type="match status" value="1"/>
</dbReference>
<feature type="region of interest" description="Disordered" evidence="8">
    <location>
        <begin position="1388"/>
        <end position="1420"/>
    </location>
</feature>
<feature type="region of interest" description="Disordered" evidence="8">
    <location>
        <begin position="761"/>
        <end position="783"/>
    </location>
</feature>
<feature type="region of interest" description="Disordered" evidence="8">
    <location>
        <begin position="1266"/>
        <end position="1292"/>
    </location>
</feature>
<protein>
    <recommendedName>
        <fullName evidence="10">Guanylate cyclase domain-containing protein</fullName>
    </recommendedName>
</protein>
<feature type="compositionally biased region" description="Low complexity" evidence="8">
    <location>
        <begin position="2800"/>
        <end position="2809"/>
    </location>
</feature>
<evidence type="ECO:0000256" key="9">
    <source>
        <dbReference type="SAM" id="Phobius"/>
    </source>
</evidence>
<evidence type="ECO:0000256" key="2">
    <source>
        <dbReference type="ARBA" id="ARBA00022692"/>
    </source>
</evidence>
<feature type="transmembrane region" description="Helical" evidence="9">
    <location>
        <begin position="144"/>
        <end position="162"/>
    </location>
</feature>
<feature type="compositionally biased region" description="Pro residues" evidence="8">
    <location>
        <begin position="765"/>
        <end position="775"/>
    </location>
</feature>
<comment type="caution">
    <text evidence="11">The sequence shown here is derived from an EMBL/GenBank/DDBJ whole genome shotgun (WGS) entry which is preliminary data.</text>
</comment>
<dbReference type="InterPro" id="IPR050401">
    <property type="entry name" value="Cyclic_nucleotide_synthase"/>
</dbReference>
<dbReference type="SUPFAM" id="SSF55781">
    <property type="entry name" value="GAF domain-like"/>
    <property type="match status" value="1"/>
</dbReference>
<dbReference type="GO" id="GO:0007168">
    <property type="term" value="P:receptor guanylyl cyclase signaling pathway"/>
    <property type="evidence" value="ECO:0007669"/>
    <property type="project" value="TreeGrafter"/>
</dbReference>
<sequence length="3060" mass="312749">MGVPVVPADLEAPPSLQEQELAEQEAGTSGTATGVAATLDETLHHVESVGRPHDWWWALNNWRKQRVLAIFGKDISVRLEAILASKHWLLMTMMLTLFCLYAVDVCDVARGGINAGTVVSAMLLAVFVIFSLELLLSSIFVDKYILSFFFWVDLIGTVSLILDIKWFVAGILSSEDSNALQISRAGRSARIGSQMGRITRVLRLLRALKLLKVLQLRKRSRQGMDPLGFGNGPIRPTVLGELLAESTTRKCVIVILFVLVVATFLQTHPPTAADYNRIQLVSYGVMTPEAFVQSASHPVIFMTYVDAHDGGRQVNYLSYTRTNMRNIMQLRTRVECAKYLGPQVEACGFPDDFNTIWYDVTKTQQLNAGLNIVLTSVIIACLGLSAYFFGRDATTYVIMPIETMLKYLRRMIMVGVDGDVESENINLRKPPETDVLANYVSRLVNEIDNARWKAEEEARISDTLLNSMVPPRIARQLKELRWWEAGPEQRAQTIADSFPHATVLFTDIVGFTVLSSRISAEDAMRHLNNMYTIFDEIVEKYRLYKVETIGDSYMLVGGAPEEREDHAERVAAAALEIRACVPLLQQISGEPSINVRIGMHSGAVTAGVVGFKNPRWHLFGDTCNTASRMESTGIAGEIQLSCTTYELIKDRFQCKVRGKIAVKGKGEMVTYLLEREYGPDNPPDSPSVMLASGGGMGVGPAAGGAGSPGGDAEAFLTSPQFKKAMERYTTARNSLLTEEAELCKLLKSLDEATATAAAFAAGAGPAPPPLSPPPHEAASAPPSAATATEVAAAEGVLVPRLAVGLPNGAFKQLVFGACTTSDLKALALHMHEELGMARAMMASAEEEKAAGMRRDMLLKLFARVLEAPGMSLRDTFVAILDTLYKVIECDVIKMYVVDHARGQLWPATRHNAADRTLPLEGTLAGSAVQRARVIRVEDVACEKDFNPELEELPAGYTSKSMMCVPVFSVTNYHTGIHHQAQMLGTTHGSVVTSPSQATTAAPGPGDVIAVLVMVNRWTPWGEAGAEEGERRIVPFASDDEASMRDAAASVGLLLMRRRGEMLLASAVPPSCLAGASFSVAALPASVARQRLRTVARRSSVALLDARGNLWAMKQEGLMGQARDVLSALQRRVPSSALSVLGAVGEETLLSYLVRISDEQGAGRFFNLAHSVGVLQGIYLTLRTNKELAAALGPRHLLALVLAAALLNVDREGELLPAGQTAGGALSIGGGTVVSGAAFGRSSRARGIGGSAGTAAAAAAGMLNITSSQSQDMPPPQPPPPPPQCGGPTLQNGLLTTASSWRNSEPGIVSIEGAAPAEQQATPARGKYGVSSFADAVTMTAAAAPGPSGTSQKRWSGRFLSGHLSLAAAAAAETALEVEAAATVTATAAAAAPQTTGGNGGDRDTSVMRSGRPPPLILTEGPSSRAATIAAAATTGSAAMLAHPQTSPPGWNSPVAQQPATPMSETATQTGMASVRMLSGVAGSSGVNNGIGGTAPGMPSAAGFISRNRAISIWRGRLAALVDDILSGESNILAALPTAEAAAVKSSVVTLLALRNQHATVLSLPGLQPCRRSAVRDGGCCATAGSASAAAGAISDSLYGPPLGAAVEALVAAANDSSATPLAPAPSPDNGAGGALRASIGQAGQGQEKPAAAPSEGPEAAAAVTRVTGSAESEMATNRMSNGGGGNSGGATATPAAAGNLVNGSMGLAALMQAAGSDPNSLAETRTAVCALLLLTWSELIHVKDPATALSLLQCRASDVRMWASRLAANVSGRRRTVSLLGAMDYGVDDIQNLLLLEVPRMQLEVIPLWQRTVELLPGLQPQLNVLQANRATYVSMLQDTGSLTATSSYGGIGATTTATATGGATGTTSAQRGSAGSAATGSGTGAPSGFSKCLGPRSTAIADRATSGREPPRRFISVKSRGALARSILTVLPSGDSGSSSMAAGGGGGGGGGGANAGTRGRFFMRASSSRSYGGCNEADDFDPDFMGPGAGSSAAAATVNGPRGKVLYQGALANASNAAGGRSMLRATSRSGGPPPTLSSRLASLALMPSGHSPGVAPTAAAAATGAAANGIDNVGGGGAGASRQYTRGSNQSFARQVSSQVLAFRPRSQTHDFSMSPLAVAAATAATASPTDTSGDPRRTSITRRLNNLFISFRTSGRSSQRPLMPGTDAASGGTGGSSHTNAVGVSSVTGGPGSPRPPPSQISGNSPFEVYGYGYGTHDGGGGGLASQSSQLLSLNLVTAVSAAAPTSGGTAATGSAPFSHALSQTLRSTAGGWVETRFASSGSASPVRLARISQSRAALPTMTSSRRPTAPATLAVGVAGSEPLRTSPGESPAAAMPPVPPSERGAFGFPGSKLGASIMRRLSHVASRLPFHHHHVIAAGSNAGGRSSGSGSGAAAGGASCAGSAEAAAAAPTDMAAVPSVSVGLPPGGGAAVALTLAESTSCALPLTNASYGGRQRDRVHDFCSVPLPTARGGPPLLHGPSLFRSRTIQSEDRAQRQSQSQSQLQQHESRLSHAQLLAEQQPPPPPLARPRRVTAPSGALALAQQHEQYAATVAAAAVAFAAKQAEENQADAATDGADGADGDVEDGMPSRNAVSVISLTGGLMGAGILSTVAELTGSGQTSSVTCTARSNSTAAPGTPKHVATPHTLTSPGVAAGAASSGGGGVGSPSRFANVLAYEMAPVGGSGKGPAAAAAALPLLASPPPPSARIPTASTRHAHAFEASDYIAAAMTTPPVGNTSPVVTAQGRGGDSGSAVDYNDPRATASSLRATSKGFWLGLRLATDALRSVGRRADRSSYSASSSGALTMEPGISSQDTETPRMPGAFPNPSAPHRTSVYLGPASTASLPVGGAGAAGASSSTSGSCNPSRLQTPAASLRRGGAGSGGVASLQAVIDMAEAALAGGYTPLPLPPYSSSRLENVSVGVVGSAGGPSRNQSNRRASAIVTGQAGGAGAAAGGGIAGVVDGGGGANCAGNIASGGGAAVGAFQQSGGIAPAWGLDEALNQRASAPPVPSRFSLTRPQFSRTSIVDTGTANTAAPSLQPEEQPPKQQPQQQL</sequence>
<evidence type="ECO:0000256" key="6">
    <source>
        <dbReference type="ARBA" id="ARBA00023170"/>
    </source>
</evidence>
<dbReference type="Gene3D" id="3.30.70.1230">
    <property type="entry name" value="Nucleotide cyclase"/>
    <property type="match status" value="1"/>
</dbReference>
<evidence type="ECO:0000256" key="4">
    <source>
        <dbReference type="ARBA" id="ARBA00022989"/>
    </source>
</evidence>
<dbReference type="GO" id="GO:0001653">
    <property type="term" value="F:peptide receptor activity"/>
    <property type="evidence" value="ECO:0007669"/>
    <property type="project" value="TreeGrafter"/>
</dbReference>
<feature type="region of interest" description="Disordered" evidence="8">
    <location>
        <begin position="2154"/>
        <end position="2210"/>
    </location>
</feature>
<evidence type="ECO:0000256" key="5">
    <source>
        <dbReference type="ARBA" id="ARBA00023136"/>
    </source>
</evidence>
<feature type="compositionally biased region" description="Polar residues" evidence="8">
    <location>
        <begin position="1666"/>
        <end position="1679"/>
    </location>
</feature>
<feature type="domain" description="Guanylate cyclase" evidence="10">
    <location>
        <begin position="502"/>
        <end position="630"/>
    </location>
</feature>
<feature type="compositionally biased region" description="Low complexity" evidence="8">
    <location>
        <begin position="1647"/>
        <end position="1662"/>
    </location>
</feature>
<evidence type="ECO:0000259" key="10">
    <source>
        <dbReference type="PROSITE" id="PS50125"/>
    </source>
</evidence>
<dbReference type="EMBL" id="BNCO01000060">
    <property type="protein sequence ID" value="GIL63829.1"/>
    <property type="molecule type" value="Genomic_DNA"/>
</dbReference>
<evidence type="ECO:0000313" key="11">
    <source>
        <dbReference type="EMBL" id="GIL63829.1"/>
    </source>
</evidence>
<feature type="region of interest" description="Disordered" evidence="8">
    <location>
        <begin position="2793"/>
        <end position="2886"/>
    </location>
</feature>
<dbReference type="SMART" id="SM00044">
    <property type="entry name" value="CYCc"/>
    <property type="match status" value="1"/>
</dbReference>
<dbReference type="PANTHER" id="PTHR11920">
    <property type="entry name" value="GUANYLYL CYCLASE"/>
    <property type="match status" value="1"/>
</dbReference>
<evidence type="ECO:0000256" key="3">
    <source>
        <dbReference type="ARBA" id="ARBA00022741"/>
    </source>
</evidence>
<reference evidence="11" key="1">
    <citation type="journal article" date="2021" name="Proc. Natl. Acad. Sci. U.S.A.">
        <title>Three genomes in the algal genus Volvox reveal the fate of a haploid sex-determining region after a transition to homothallism.</title>
        <authorList>
            <person name="Yamamoto K."/>
            <person name="Hamaji T."/>
            <person name="Kawai-Toyooka H."/>
            <person name="Matsuzaki R."/>
            <person name="Takahashi F."/>
            <person name="Nishimura Y."/>
            <person name="Kawachi M."/>
            <person name="Noguchi H."/>
            <person name="Minakuchi Y."/>
            <person name="Umen J.G."/>
            <person name="Toyoda A."/>
            <person name="Nozaki H."/>
        </authorList>
    </citation>
    <scope>NUCLEOTIDE SEQUENCE</scope>
    <source>
        <strain evidence="11">NIES-3780</strain>
    </source>
</reference>
<dbReference type="Pfam" id="PF00211">
    <property type="entry name" value="Guanylate_cyc"/>
    <property type="match status" value="1"/>
</dbReference>
<dbReference type="Gene3D" id="1.20.120.350">
    <property type="entry name" value="Voltage-gated potassium channels. Chain C"/>
    <property type="match status" value="1"/>
</dbReference>
<dbReference type="Proteomes" id="UP000747399">
    <property type="component" value="Unassembled WGS sequence"/>
</dbReference>
<keyword evidence="4 9" id="KW-1133">Transmembrane helix</keyword>
<dbReference type="InterPro" id="IPR029016">
    <property type="entry name" value="GAF-like_dom_sf"/>
</dbReference>